<proteinExistence type="predicted"/>
<sequence>MNDNFIRTVTECLEEMQGLDLLPATCEGLLKLAPAEWKILQAYPSSPNLAKVASSTGLPYSTVVDVTRRLRERGITVHYVPKLDKLGITPLLVVVEGDLPPQTPAYTVYRGEGIGKRKYTVLHALLPDRLIHDYLSLLPREPSIEVRGLEVKYWDPRGRLTKYDAGRGIVVPDESSLEEVILSCSRPPSLEERKWVDWLDLLIISLKMRNAYAKLSSIVKSLGPGGQTPSRQLLSYHYRMHVAPLWRANSIRYELPESCPRKLYLLEGKACAAAAHSLVEAPYFHEAVVGEGVAGVLSQHPCVLEVLVYKTAYIASVVLASDVDVEEIILTGFTRFEWLTPELLARYREHGTWPPPSELPGQPRP</sequence>
<protein>
    <recommendedName>
        <fullName evidence="2">Lrp/AsnC family transcriptional regulator</fullName>
    </recommendedName>
</protein>
<organism evidence="1">
    <name type="scientific">Thermofilum pendens</name>
    <dbReference type="NCBI Taxonomy" id="2269"/>
    <lineage>
        <taxon>Archaea</taxon>
        <taxon>Thermoproteota</taxon>
        <taxon>Thermoprotei</taxon>
        <taxon>Thermofilales</taxon>
        <taxon>Thermofilaceae</taxon>
        <taxon>Thermofilum</taxon>
    </lineage>
</organism>
<comment type="caution">
    <text evidence="1">The sequence shown here is derived from an EMBL/GenBank/DDBJ whole genome shotgun (WGS) entry which is preliminary data.</text>
</comment>
<dbReference type="EMBL" id="DTFI01000080">
    <property type="protein sequence ID" value="HGI43397.1"/>
    <property type="molecule type" value="Genomic_DNA"/>
</dbReference>
<gene>
    <name evidence="1" type="ORF">ENV17_03310</name>
</gene>
<name>A0A7C4B9Q4_THEPE</name>
<evidence type="ECO:0008006" key="2">
    <source>
        <dbReference type="Google" id="ProtNLM"/>
    </source>
</evidence>
<dbReference type="AlphaFoldDB" id="A0A7C4B9Q4"/>
<accession>A0A7C4B9Q4</accession>
<evidence type="ECO:0000313" key="1">
    <source>
        <dbReference type="EMBL" id="HGI43397.1"/>
    </source>
</evidence>
<reference evidence="1" key="1">
    <citation type="journal article" date="2020" name="mSystems">
        <title>Genome- and Community-Level Interaction Insights into Carbon Utilization and Element Cycling Functions of Hydrothermarchaeota in Hydrothermal Sediment.</title>
        <authorList>
            <person name="Zhou Z."/>
            <person name="Liu Y."/>
            <person name="Xu W."/>
            <person name="Pan J."/>
            <person name="Luo Z.H."/>
            <person name="Li M."/>
        </authorList>
    </citation>
    <scope>NUCLEOTIDE SEQUENCE [LARGE SCALE GENOMIC DNA]</scope>
    <source>
        <strain evidence="1">SpSt-735</strain>
    </source>
</reference>